<dbReference type="InterPro" id="IPR016181">
    <property type="entry name" value="Acyl_CoA_acyltransferase"/>
</dbReference>
<evidence type="ECO:0000313" key="2">
    <source>
        <dbReference type="EMBL" id="CAE6512947.1"/>
    </source>
</evidence>
<evidence type="ECO:0000313" key="4">
    <source>
        <dbReference type="Proteomes" id="UP000199561"/>
    </source>
</evidence>
<dbReference type="Proteomes" id="UP000601736">
    <property type="component" value="Unassembled WGS sequence"/>
</dbReference>
<dbReference type="SUPFAM" id="SSF55729">
    <property type="entry name" value="Acyl-CoA N-acyltransferases (Nat)"/>
    <property type="match status" value="1"/>
</dbReference>
<sequence>MEHWLEKSIHFNFRMGELTLFTWQLPALVSNQHFTEMSSDLVSLQSFPEYFSSTREVLVIRSHPLEAPIPRLTVLSQAIRYVSSYYKRYWVEFNGDFDNYLKKFSTKSRNTLTRKIKKFTEFSGGELAWREFVHVDEMTEFHRLALEVSVKTYQERLLDCGLPTSQAFIDTMLALAKQDRVRGYILFHQSRPIAYIYCPIHDGIVFYEYVGHDPDFQRWSPGTILQYFCLKSLFDAKKFRLFDFTEGEGAHKAFFSTHSKYCADIYYFRRTWRNLAMLRLHAGVDVLSNGIVKILEKLRLKAYIKKLVRSAA</sequence>
<name>A0A1I4KW09_9PROT</name>
<keyword evidence="4" id="KW-1185">Reference proteome</keyword>
<reference evidence="2" key="2">
    <citation type="submission" date="2021-02" db="EMBL/GenBank/DDBJ databases">
        <authorList>
            <person name="Han P."/>
        </authorList>
    </citation>
    <scope>NUCLEOTIDE SEQUENCE</scope>
    <source>
        <strain evidence="2">Nitrosomonas nitrosa 18-3D</strain>
    </source>
</reference>
<protein>
    <submittedName>
        <fullName evidence="3">Acetyltransferase (GNAT) domain-containing protein</fullName>
    </submittedName>
</protein>
<feature type="domain" description="BioF2-like acetyltransferase" evidence="1">
    <location>
        <begin position="107"/>
        <end position="252"/>
    </location>
</feature>
<gene>
    <name evidence="2" type="ORF">NMYAN_40194</name>
    <name evidence="3" type="ORF">SAMN05421880_10166</name>
</gene>
<dbReference type="GO" id="GO:0016740">
    <property type="term" value="F:transferase activity"/>
    <property type="evidence" value="ECO:0007669"/>
    <property type="project" value="UniProtKB-KW"/>
</dbReference>
<dbReference type="Proteomes" id="UP000199561">
    <property type="component" value="Unassembled WGS sequence"/>
</dbReference>
<dbReference type="STRING" id="52442.SAMN05421880_10166"/>
<dbReference type="Pfam" id="PF13480">
    <property type="entry name" value="Acetyltransf_6"/>
    <property type="match status" value="1"/>
</dbReference>
<accession>A0A1I4KW09</accession>
<dbReference type="InterPro" id="IPR038740">
    <property type="entry name" value="BioF2-like_GNAT_dom"/>
</dbReference>
<dbReference type="RefSeq" id="WP_090665600.1">
    <property type="nucleotide sequence ID" value="NZ_CAJNAP010000034.1"/>
</dbReference>
<dbReference type="EMBL" id="FOUF01000001">
    <property type="protein sequence ID" value="SFL82945.1"/>
    <property type="molecule type" value="Genomic_DNA"/>
</dbReference>
<organism evidence="3 4">
    <name type="scientific">Nitrosomonas nitrosa</name>
    <dbReference type="NCBI Taxonomy" id="52442"/>
    <lineage>
        <taxon>Bacteria</taxon>
        <taxon>Pseudomonadati</taxon>
        <taxon>Pseudomonadota</taxon>
        <taxon>Betaproteobacteria</taxon>
        <taxon>Nitrosomonadales</taxon>
        <taxon>Nitrosomonadaceae</taxon>
        <taxon>Nitrosomonas</taxon>
    </lineage>
</organism>
<dbReference type="EMBL" id="CAJNAP010000034">
    <property type="protein sequence ID" value="CAE6512947.1"/>
    <property type="molecule type" value="Genomic_DNA"/>
</dbReference>
<dbReference type="Gene3D" id="3.40.630.30">
    <property type="match status" value="1"/>
</dbReference>
<evidence type="ECO:0000259" key="1">
    <source>
        <dbReference type="Pfam" id="PF13480"/>
    </source>
</evidence>
<proteinExistence type="predicted"/>
<dbReference type="AlphaFoldDB" id="A0A1I4KW09"/>
<evidence type="ECO:0000313" key="3">
    <source>
        <dbReference type="EMBL" id="SFL82945.1"/>
    </source>
</evidence>
<reference evidence="3 4" key="1">
    <citation type="submission" date="2016-10" db="EMBL/GenBank/DDBJ databases">
        <authorList>
            <person name="de Groot N.N."/>
        </authorList>
    </citation>
    <scope>NUCLEOTIDE SEQUENCE [LARGE SCALE GENOMIC DNA]</scope>
    <source>
        <strain evidence="3 4">Nm146</strain>
    </source>
</reference>
<keyword evidence="3" id="KW-0808">Transferase</keyword>